<evidence type="ECO:0000313" key="9">
    <source>
        <dbReference type="Proteomes" id="UP000386466"/>
    </source>
</evidence>
<evidence type="ECO:0000256" key="4">
    <source>
        <dbReference type="ARBA" id="ARBA00022833"/>
    </source>
</evidence>
<accession>A0A485NK15</accession>
<proteinExistence type="predicted"/>
<feature type="compositionally biased region" description="Low complexity" evidence="6">
    <location>
        <begin position="139"/>
        <end position="152"/>
    </location>
</feature>
<keyword evidence="4" id="KW-0862">Zinc</keyword>
<dbReference type="GO" id="GO:0000981">
    <property type="term" value="F:DNA-binding transcription factor activity, RNA polymerase II-specific"/>
    <property type="evidence" value="ECO:0007669"/>
    <property type="project" value="TreeGrafter"/>
</dbReference>
<evidence type="ECO:0000256" key="3">
    <source>
        <dbReference type="ARBA" id="ARBA00022771"/>
    </source>
</evidence>
<organism evidence="8 9">
    <name type="scientific">Lynx pardinus</name>
    <name type="common">Iberian lynx</name>
    <name type="synonym">Felis pardina</name>
    <dbReference type="NCBI Taxonomy" id="191816"/>
    <lineage>
        <taxon>Eukaryota</taxon>
        <taxon>Metazoa</taxon>
        <taxon>Chordata</taxon>
        <taxon>Craniata</taxon>
        <taxon>Vertebrata</taxon>
        <taxon>Euteleostomi</taxon>
        <taxon>Mammalia</taxon>
        <taxon>Eutheria</taxon>
        <taxon>Laurasiatheria</taxon>
        <taxon>Carnivora</taxon>
        <taxon>Feliformia</taxon>
        <taxon>Felidae</taxon>
        <taxon>Felinae</taxon>
        <taxon>Lynx</taxon>
    </lineage>
</organism>
<feature type="non-terminal residue" evidence="8">
    <location>
        <position position="188"/>
    </location>
</feature>
<dbReference type="PANTHER" id="PTHR19818:SF25">
    <property type="entry name" value="ZINC FINGER PROTEIN ZIC 3"/>
    <property type="match status" value="1"/>
</dbReference>
<dbReference type="InterPro" id="IPR013087">
    <property type="entry name" value="Znf_C2H2_type"/>
</dbReference>
<dbReference type="PROSITE" id="PS50157">
    <property type="entry name" value="ZINC_FINGER_C2H2_2"/>
    <property type="match status" value="2"/>
</dbReference>
<dbReference type="SUPFAM" id="SSF57667">
    <property type="entry name" value="beta-beta-alpha zinc fingers"/>
    <property type="match status" value="1"/>
</dbReference>
<dbReference type="AlphaFoldDB" id="A0A485NK15"/>
<dbReference type="PANTHER" id="PTHR19818">
    <property type="entry name" value="ZINC FINGER PROTEIN ZIC AND GLI"/>
    <property type="match status" value="1"/>
</dbReference>
<keyword evidence="3 5" id="KW-0863">Zinc-finger</keyword>
<evidence type="ECO:0000256" key="2">
    <source>
        <dbReference type="ARBA" id="ARBA00022737"/>
    </source>
</evidence>
<dbReference type="GO" id="GO:0008270">
    <property type="term" value="F:zinc ion binding"/>
    <property type="evidence" value="ECO:0007669"/>
    <property type="project" value="UniProtKB-KW"/>
</dbReference>
<dbReference type="InterPro" id="IPR056436">
    <property type="entry name" value="Znf-C2H2_ZIC1-5/GLI1-3-like"/>
</dbReference>
<sequence>MHELVIRVTMEHVDSLEQNNYICYWEECLREGKSFKVNYKLANHIQVHMGQKPFPYPFLGCGKIFACSKNHKVHKRIHTGEKPFKYEFEGYNRHFANSSDHKKHTCAHLGQAFHLQSVQQVLHPSSLRKCMKVYESQGSDSSSAASSGYESSTPPTVASANSKDTTKTPSAVQTSTSHNSGLPPNFNK</sequence>
<dbReference type="GO" id="GO:0005634">
    <property type="term" value="C:nucleus"/>
    <property type="evidence" value="ECO:0007669"/>
    <property type="project" value="UniProtKB-ARBA"/>
</dbReference>
<dbReference type="Gene3D" id="3.30.160.60">
    <property type="entry name" value="Classic Zinc Finger"/>
    <property type="match status" value="2"/>
</dbReference>
<protein>
    <submittedName>
        <fullName evidence="8">Zinc finger protein zic 3</fullName>
    </submittedName>
</protein>
<feature type="domain" description="C2H2-type" evidence="7">
    <location>
        <begin position="56"/>
        <end position="83"/>
    </location>
</feature>
<dbReference type="InterPro" id="IPR036236">
    <property type="entry name" value="Znf_C2H2_sf"/>
</dbReference>
<dbReference type="Pfam" id="PF23561">
    <property type="entry name" value="zf-C2H2_15"/>
    <property type="match status" value="1"/>
</dbReference>
<keyword evidence="9" id="KW-1185">Reference proteome</keyword>
<dbReference type="InterPro" id="IPR050329">
    <property type="entry name" value="GLI_C2H2-zinc-finger"/>
</dbReference>
<keyword evidence="1" id="KW-0479">Metal-binding</keyword>
<dbReference type="EMBL" id="CAAGRJ010016369">
    <property type="protein sequence ID" value="VFV32046.1"/>
    <property type="molecule type" value="Genomic_DNA"/>
</dbReference>
<dbReference type="GO" id="GO:0045944">
    <property type="term" value="P:positive regulation of transcription by RNA polymerase II"/>
    <property type="evidence" value="ECO:0007669"/>
    <property type="project" value="TreeGrafter"/>
</dbReference>
<feature type="domain" description="C2H2-type" evidence="7">
    <location>
        <begin position="26"/>
        <end position="53"/>
    </location>
</feature>
<evidence type="ECO:0000256" key="5">
    <source>
        <dbReference type="PROSITE-ProRule" id="PRU00042"/>
    </source>
</evidence>
<evidence type="ECO:0000256" key="6">
    <source>
        <dbReference type="SAM" id="MobiDB-lite"/>
    </source>
</evidence>
<dbReference type="GO" id="GO:0000978">
    <property type="term" value="F:RNA polymerase II cis-regulatory region sequence-specific DNA binding"/>
    <property type="evidence" value="ECO:0007669"/>
    <property type="project" value="TreeGrafter"/>
</dbReference>
<gene>
    <name evidence="8" type="ORF">LYPA_23C005213</name>
</gene>
<evidence type="ECO:0000313" key="8">
    <source>
        <dbReference type="EMBL" id="VFV32046.1"/>
    </source>
</evidence>
<name>A0A485NK15_LYNPA</name>
<keyword evidence="2" id="KW-0677">Repeat</keyword>
<dbReference type="Proteomes" id="UP000386466">
    <property type="component" value="Unassembled WGS sequence"/>
</dbReference>
<feature type="compositionally biased region" description="Polar residues" evidence="6">
    <location>
        <begin position="153"/>
        <end position="188"/>
    </location>
</feature>
<evidence type="ECO:0000256" key="1">
    <source>
        <dbReference type="ARBA" id="ARBA00022723"/>
    </source>
</evidence>
<feature type="region of interest" description="Disordered" evidence="6">
    <location>
        <begin position="139"/>
        <end position="188"/>
    </location>
</feature>
<evidence type="ECO:0000259" key="7">
    <source>
        <dbReference type="PROSITE" id="PS50157"/>
    </source>
</evidence>
<reference evidence="8 9" key="1">
    <citation type="submission" date="2019-01" db="EMBL/GenBank/DDBJ databases">
        <authorList>
            <person name="Alioto T."/>
            <person name="Alioto T."/>
        </authorList>
    </citation>
    <scope>NUCLEOTIDE SEQUENCE [LARGE SCALE GENOMIC DNA]</scope>
</reference>
<dbReference type="FunFam" id="3.30.160.60:FF:002343">
    <property type="entry name" value="Zinc finger protein 33A"/>
    <property type="match status" value="1"/>
</dbReference>